<dbReference type="SUPFAM" id="SSF48264">
    <property type="entry name" value="Cytochrome P450"/>
    <property type="match status" value="1"/>
</dbReference>
<gene>
    <name evidence="7" type="ORF">DCAR_0311279</name>
</gene>
<dbReference type="Pfam" id="PF00067">
    <property type="entry name" value="p450"/>
    <property type="match status" value="1"/>
</dbReference>
<dbReference type="AlphaFoldDB" id="A0AAF1AR07"/>
<dbReference type="PRINTS" id="PR00465">
    <property type="entry name" value="EP450IV"/>
</dbReference>
<dbReference type="GO" id="GO:0005506">
    <property type="term" value="F:iron ion binding"/>
    <property type="evidence" value="ECO:0007669"/>
    <property type="project" value="InterPro"/>
</dbReference>
<name>A0AAF1AR07_DAUCS</name>
<evidence type="ECO:0000256" key="6">
    <source>
        <dbReference type="PIRSR" id="PIRSR602403-1"/>
    </source>
</evidence>
<evidence type="ECO:0008006" key="9">
    <source>
        <dbReference type="Google" id="ProtNLM"/>
    </source>
</evidence>
<dbReference type="GO" id="GO:0016705">
    <property type="term" value="F:oxidoreductase activity, acting on paired donors, with incorporation or reduction of molecular oxygen"/>
    <property type="evidence" value="ECO:0007669"/>
    <property type="project" value="InterPro"/>
</dbReference>
<keyword evidence="4" id="KW-0560">Oxidoreductase</keyword>
<evidence type="ECO:0000256" key="1">
    <source>
        <dbReference type="ARBA" id="ARBA00001971"/>
    </source>
</evidence>
<keyword evidence="3 6" id="KW-0479">Metal-binding</keyword>
<protein>
    <recommendedName>
        <fullName evidence="9">Cytochrome P450</fullName>
    </recommendedName>
</protein>
<dbReference type="InterPro" id="IPR001128">
    <property type="entry name" value="Cyt_P450"/>
</dbReference>
<keyword evidence="5 6" id="KW-0408">Iron</keyword>
<evidence type="ECO:0000256" key="5">
    <source>
        <dbReference type="ARBA" id="ARBA00023004"/>
    </source>
</evidence>
<reference evidence="7" key="2">
    <citation type="submission" date="2022-03" db="EMBL/GenBank/DDBJ databases">
        <title>Draft title - Genomic analysis of global carrot germplasm unveils the trajectory of domestication and the origin of high carotenoid orange carrot.</title>
        <authorList>
            <person name="Iorizzo M."/>
            <person name="Ellison S."/>
            <person name="Senalik D."/>
            <person name="Macko-Podgorni A."/>
            <person name="Grzebelus D."/>
            <person name="Bostan H."/>
            <person name="Rolling W."/>
            <person name="Curaba J."/>
            <person name="Simon P."/>
        </authorList>
    </citation>
    <scope>NUCLEOTIDE SEQUENCE</scope>
    <source>
        <tissue evidence="7">Leaf</tissue>
    </source>
</reference>
<dbReference type="GO" id="GO:0020037">
    <property type="term" value="F:heme binding"/>
    <property type="evidence" value="ECO:0007669"/>
    <property type="project" value="InterPro"/>
</dbReference>
<dbReference type="Gene3D" id="1.10.630.10">
    <property type="entry name" value="Cytochrome P450"/>
    <property type="match status" value="1"/>
</dbReference>
<accession>A0AAF1AR07</accession>
<evidence type="ECO:0000256" key="3">
    <source>
        <dbReference type="ARBA" id="ARBA00022723"/>
    </source>
</evidence>
<keyword evidence="6" id="KW-0349">Heme</keyword>
<dbReference type="EMBL" id="CP093345">
    <property type="protein sequence ID" value="WOG92023.1"/>
    <property type="molecule type" value="Genomic_DNA"/>
</dbReference>
<sequence length="116" mass="13396">MHYLHAALSEMLRLYPALPVDGRCAEADYILPDGYRVKKGDNVYYIAYAIGRMSNIWGDDAKDFKPERWLDNGIFQPESPFKFIASHAGPRMCLRKDFAYRQMKIVSVGLIFLFVI</sequence>
<comment type="cofactor">
    <cofactor evidence="1 6">
        <name>heme</name>
        <dbReference type="ChEBI" id="CHEBI:30413"/>
    </cofactor>
</comment>
<proteinExistence type="inferred from homology"/>
<dbReference type="InterPro" id="IPR002403">
    <property type="entry name" value="Cyt_P450_E_grp-IV"/>
</dbReference>
<evidence type="ECO:0000313" key="7">
    <source>
        <dbReference type="EMBL" id="WOG92023.1"/>
    </source>
</evidence>
<dbReference type="PANTHER" id="PTHR24296">
    <property type="entry name" value="CYTOCHROME P450"/>
    <property type="match status" value="1"/>
</dbReference>
<evidence type="ECO:0000313" key="8">
    <source>
        <dbReference type="Proteomes" id="UP000077755"/>
    </source>
</evidence>
<reference evidence="7" key="1">
    <citation type="journal article" date="2016" name="Nat. Genet.">
        <title>A high-quality carrot genome assembly provides new insights into carotenoid accumulation and asterid genome evolution.</title>
        <authorList>
            <person name="Iorizzo M."/>
            <person name="Ellison S."/>
            <person name="Senalik D."/>
            <person name="Zeng P."/>
            <person name="Satapoomin P."/>
            <person name="Huang J."/>
            <person name="Bowman M."/>
            <person name="Iovene M."/>
            <person name="Sanseverino W."/>
            <person name="Cavagnaro P."/>
            <person name="Yildiz M."/>
            <person name="Macko-Podgorni A."/>
            <person name="Moranska E."/>
            <person name="Grzebelus E."/>
            <person name="Grzebelus D."/>
            <person name="Ashrafi H."/>
            <person name="Zheng Z."/>
            <person name="Cheng S."/>
            <person name="Spooner D."/>
            <person name="Van Deynze A."/>
            <person name="Simon P."/>
        </authorList>
    </citation>
    <scope>NUCLEOTIDE SEQUENCE</scope>
    <source>
        <tissue evidence="7">Leaf</tissue>
    </source>
</reference>
<dbReference type="GO" id="GO:0004497">
    <property type="term" value="F:monooxygenase activity"/>
    <property type="evidence" value="ECO:0007669"/>
    <property type="project" value="InterPro"/>
</dbReference>
<feature type="binding site" description="axial binding residue" evidence="6">
    <location>
        <position position="93"/>
    </location>
    <ligand>
        <name>heme</name>
        <dbReference type="ChEBI" id="CHEBI:30413"/>
    </ligand>
    <ligandPart>
        <name>Fe</name>
        <dbReference type="ChEBI" id="CHEBI:18248"/>
    </ligandPart>
</feature>
<comment type="similarity">
    <text evidence="2">Belongs to the cytochrome P450 family.</text>
</comment>
<dbReference type="InterPro" id="IPR036396">
    <property type="entry name" value="Cyt_P450_sf"/>
</dbReference>
<dbReference type="Proteomes" id="UP000077755">
    <property type="component" value="Chromosome 3"/>
</dbReference>
<evidence type="ECO:0000256" key="2">
    <source>
        <dbReference type="ARBA" id="ARBA00010617"/>
    </source>
</evidence>
<evidence type="ECO:0000256" key="4">
    <source>
        <dbReference type="ARBA" id="ARBA00023002"/>
    </source>
</evidence>
<keyword evidence="8" id="KW-1185">Reference proteome</keyword>
<organism evidence="7 8">
    <name type="scientific">Daucus carota subsp. sativus</name>
    <name type="common">Carrot</name>
    <dbReference type="NCBI Taxonomy" id="79200"/>
    <lineage>
        <taxon>Eukaryota</taxon>
        <taxon>Viridiplantae</taxon>
        <taxon>Streptophyta</taxon>
        <taxon>Embryophyta</taxon>
        <taxon>Tracheophyta</taxon>
        <taxon>Spermatophyta</taxon>
        <taxon>Magnoliopsida</taxon>
        <taxon>eudicotyledons</taxon>
        <taxon>Gunneridae</taxon>
        <taxon>Pentapetalae</taxon>
        <taxon>asterids</taxon>
        <taxon>campanulids</taxon>
        <taxon>Apiales</taxon>
        <taxon>Apiaceae</taxon>
        <taxon>Apioideae</taxon>
        <taxon>Scandiceae</taxon>
        <taxon>Daucinae</taxon>
        <taxon>Daucus</taxon>
        <taxon>Daucus sect. Daucus</taxon>
    </lineage>
</organism>